<dbReference type="EMBL" id="MHLE01000006">
    <property type="protein sequence ID" value="OGZ03272.1"/>
    <property type="molecule type" value="Genomic_DNA"/>
</dbReference>
<proteinExistence type="predicted"/>
<evidence type="ECO:0000259" key="1">
    <source>
        <dbReference type="PROSITE" id="PS50801"/>
    </source>
</evidence>
<evidence type="ECO:0000313" key="2">
    <source>
        <dbReference type="EMBL" id="OGZ03272.1"/>
    </source>
</evidence>
<evidence type="ECO:0000313" key="3">
    <source>
        <dbReference type="Proteomes" id="UP000178599"/>
    </source>
</evidence>
<gene>
    <name evidence="2" type="ORF">A2390_01840</name>
</gene>
<dbReference type="CDD" id="cd07043">
    <property type="entry name" value="STAS_anti-anti-sigma_factors"/>
    <property type="match status" value="1"/>
</dbReference>
<dbReference type="InterPro" id="IPR036513">
    <property type="entry name" value="STAS_dom_sf"/>
</dbReference>
<dbReference type="Proteomes" id="UP000178599">
    <property type="component" value="Unassembled WGS sequence"/>
</dbReference>
<feature type="domain" description="STAS" evidence="1">
    <location>
        <begin position="9"/>
        <end position="81"/>
    </location>
</feature>
<dbReference type="InterPro" id="IPR002645">
    <property type="entry name" value="STAS_dom"/>
</dbReference>
<reference evidence="2 3" key="1">
    <citation type="journal article" date="2016" name="Nat. Commun.">
        <title>Thousands of microbial genomes shed light on interconnected biogeochemical processes in an aquifer system.</title>
        <authorList>
            <person name="Anantharaman K."/>
            <person name="Brown C.T."/>
            <person name="Hug L.A."/>
            <person name="Sharon I."/>
            <person name="Castelle C.J."/>
            <person name="Probst A.J."/>
            <person name="Thomas B.C."/>
            <person name="Singh A."/>
            <person name="Wilkins M.J."/>
            <person name="Karaoz U."/>
            <person name="Brodie E.L."/>
            <person name="Williams K.H."/>
            <person name="Hubbard S.S."/>
            <person name="Banfield J.F."/>
        </authorList>
    </citation>
    <scope>NUCLEOTIDE SEQUENCE [LARGE SCALE GENOMIC DNA]</scope>
</reference>
<organism evidence="2 3">
    <name type="scientific">Candidatus Liptonbacteria bacterium RIFOXYB1_FULL_36_10</name>
    <dbReference type="NCBI Taxonomy" id="1798654"/>
    <lineage>
        <taxon>Bacteria</taxon>
        <taxon>Candidatus Liptoniibacteriota</taxon>
    </lineage>
</organism>
<dbReference type="Gene3D" id="3.30.750.24">
    <property type="entry name" value="STAS domain"/>
    <property type="match status" value="1"/>
</dbReference>
<sequence>MEQTTTSELVIQKDEIDGVEVFSAFGDLIISTAKGLLGKAEESILEEKSKIVFNLTLIDFMDKFGIGIVVKTCQEIKKENGKFAIILNPVLSELFKKCRLDDYVKIFVCGEGDDLAEKEKEAVNWVRS</sequence>
<accession>A0A1G2CPZ7</accession>
<dbReference type="Pfam" id="PF01740">
    <property type="entry name" value="STAS"/>
    <property type="match status" value="1"/>
</dbReference>
<name>A0A1G2CPZ7_9BACT</name>
<protein>
    <recommendedName>
        <fullName evidence="1">STAS domain-containing protein</fullName>
    </recommendedName>
</protein>
<dbReference type="AlphaFoldDB" id="A0A1G2CPZ7"/>
<comment type="caution">
    <text evidence="2">The sequence shown here is derived from an EMBL/GenBank/DDBJ whole genome shotgun (WGS) entry which is preliminary data.</text>
</comment>
<dbReference type="SUPFAM" id="SSF52091">
    <property type="entry name" value="SpoIIaa-like"/>
    <property type="match status" value="1"/>
</dbReference>
<dbReference type="PROSITE" id="PS50801">
    <property type="entry name" value="STAS"/>
    <property type="match status" value="1"/>
</dbReference>